<gene>
    <name evidence="9 10" type="primary">kdpA</name>
    <name evidence="10" type="ORF">LEP1GSC035_1800</name>
</gene>
<evidence type="ECO:0000256" key="1">
    <source>
        <dbReference type="ARBA" id="ARBA00022448"/>
    </source>
</evidence>
<name>A0ABP2T7W5_9LEPT</name>
<dbReference type="EMBL" id="AHMH02000089">
    <property type="protein sequence ID" value="EMN00391.1"/>
    <property type="molecule type" value="Genomic_DNA"/>
</dbReference>
<evidence type="ECO:0000256" key="4">
    <source>
        <dbReference type="ARBA" id="ARBA00022692"/>
    </source>
</evidence>
<dbReference type="NCBIfam" id="TIGR00680">
    <property type="entry name" value="kdpA"/>
    <property type="match status" value="1"/>
</dbReference>
<evidence type="ECO:0000256" key="8">
    <source>
        <dbReference type="ARBA" id="ARBA00023136"/>
    </source>
</evidence>
<evidence type="ECO:0000256" key="7">
    <source>
        <dbReference type="ARBA" id="ARBA00023065"/>
    </source>
</evidence>
<sequence>MVTEWIQLFIFLFAIVICSPLFGFGLYKVYLYEPSGFENFLYKLCGIDPNLNLNMDWKEYALSLFIFNFFGFLLLFLILFFQNYLPLNPDNFPGLGWDLAFNTAVSFTTNTNWQAYSGESTLSFFSQMVGLTTQNFLSATTGLCTLLALSRGISVNYNIFALGNFWKDMIRGTLYILLPISFIFALFLVGSGVVQTFSEPISVLTLEGNTQIIPLGPVASQVAIKQLGTNGGGYFGVNASHPFENPSPISNFLQMFSILILPGACVFLYGRMIGSLRHAWVIFGVMFTIFCVGILIVWNSESSWNPISGAFGFWEGKEMRFGILNSSIWEVATTVASNGSVNSMHDSFSPIGGLVGMLNIQLGEIVFGGVGAGMYGMILFVLLTVFLSGIMVGRSPEYLGKKIEKKEIQMSILGILLPSTVILLFTAISVSIPDALSSLANRGPHGLSEILYAFSSGAGNNGSAFAGLNANTTYYNVMIAIAMILGRFGVILPVLAIAGSFAEKKRSEIVSEGSFSTEGGIFYVLLLSVIIIVGALTFFPVLTIGPILEHFIMFKNATF</sequence>
<proteinExistence type="inferred from homology"/>
<comment type="subunit">
    <text evidence="9">The system is composed of three essential subunits: KdpA, KdpB and KdpC.</text>
</comment>
<evidence type="ECO:0000256" key="5">
    <source>
        <dbReference type="ARBA" id="ARBA00022958"/>
    </source>
</evidence>
<feature type="transmembrane region" description="Helical" evidence="9">
    <location>
        <begin position="172"/>
        <end position="194"/>
    </location>
</feature>
<dbReference type="Proteomes" id="UP000012099">
    <property type="component" value="Unassembled WGS sequence"/>
</dbReference>
<reference evidence="10 11" key="1">
    <citation type="submission" date="2013-01" db="EMBL/GenBank/DDBJ databases">
        <authorList>
            <person name="Harkins D.M."/>
            <person name="Durkin A.S."/>
            <person name="Brinkac L.M."/>
            <person name="Haft D.H."/>
            <person name="Selengut J.D."/>
            <person name="Sanka R."/>
            <person name="DePew J."/>
            <person name="Purushe J."/>
            <person name="Whelen A.C."/>
            <person name="Vinetz J.M."/>
            <person name="Sutton G.G."/>
            <person name="Nierman W.C."/>
            <person name="Fouts D.E."/>
        </authorList>
    </citation>
    <scope>NUCLEOTIDE SEQUENCE [LARGE SCALE GENOMIC DNA]</scope>
    <source>
        <strain evidence="10 11">2007001578</strain>
    </source>
</reference>
<keyword evidence="11" id="KW-1185">Reference proteome</keyword>
<dbReference type="InterPro" id="IPR004623">
    <property type="entry name" value="KdpA"/>
</dbReference>
<feature type="transmembrane region" description="Helical" evidence="9">
    <location>
        <begin position="365"/>
        <end position="392"/>
    </location>
</feature>
<dbReference type="PANTHER" id="PTHR30607:SF2">
    <property type="entry name" value="POTASSIUM-TRANSPORTING ATPASE POTASSIUM-BINDING SUBUNIT"/>
    <property type="match status" value="1"/>
</dbReference>
<dbReference type="HAMAP" id="MF_00275">
    <property type="entry name" value="KdpA"/>
    <property type="match status" value="1"/>
</dbReference>
<evidence type="ECO:0000256" key="9">
    <source>
        <dbReference type="HAMAP-Rule" id="MF_00275"/>
    </source>
</evidence>
<feature type="transmembrane region" description="Helical" evidence="9">
    <location>
        <begin position="279"/>
        <end position="298"/>
    </location>
</feature>
<accession>A0ABP2T7W5</accession>
<keyword evidence="3 9" id="KW-0633">Potassium transport</keyword>
<dbReference type="Pfam" id="PF03814">
    <property type="entry name" value="KdpA"/>
    <property type="match status" value="1"/>
</dbReference>
<keyword evidence="8 9" id="KW-0472">Membrane</keyword>
<feature type="transmembrane region" description="Helical" evidence="9">
    <location>
        <begin position="252"/>
        <end position="270"/>
    </location>
</feature>
<dbReference type="RefSeq" id="WP_004430121.1">
    <property type="nucleotide sequence ID" value="NZ_AHMH02000089.1"/>
</dbReference>
<evidence type="ECO:0000256" key="6">
    <source>
        <dbReference type="ARBA" id="ARBA00022989"/>
    </source>
</evidence>
<feature type="transmembrane region" description="Helical" evidence="9">
    <location>
        <begin position="477"/>
        <end position="501"/>
    </location>
</feature>
<feature type="transmembrane region" description="Helical" evidence="9">
    <location>
        <begin position="136"/>
        <end position="160"/>
    </location>
</feature>
<feature type="transmembrane region" description="Helical" evidence="9">
    <location>
        <begin position="60"/>
        <end position="81"/>
    </location>
</feature>
<keyword evidence="10" id="KW-0378">Hydrolase</keyword>
<evidence type="ECO:0000256" key="2">
    <source>
        <dbReference type="ARBA" id="ARBA00022475"/>
    </source>
</evidence>
<dbReference type="GO" id="GO:0016787">
    <property type="term" value="F:hydrolase activity"/>
    <property type="evidence" value="ECO:0007669"/>
    <property type="project" value="UniProtKB-KW"/>
</dbReference>
<evidence type="ECO:0000313" key="10">
    <source>
        <dbReference type="EMBL" id="EMN00391.1"/>
    </source>
</evidence>
<comment type="function">
    <text evidence="9">Part of the high-affinity ATP-driven potassium transport (or Kdp) system, which catalyzes the hydrolysis of ATP coupled with the electrogenic transport of potassium into the cytoplasm. This subunit binds the extracellular potassium ions and delivers the ions to the membrane domain of KdpB through an intramembrane tunnel.</text>
</comment>
<keyword evidence="1 9" id="KW-0813">Transport</keyword>
<comment type="subcellular location">
    <subcellularLocation>
        <location evidence="9">Cell membrane</location>
        <topology evidence="9">Multi-pass membrane protein</topology>
    </subcellularLocation>
</comment>
<dbReference type="PANTHER" id="PTHR30607">
    <property type="entry name" value="POTASSIUM-TRANSPORTING ATPASE A CHAIN"/>
    <property type="match status" value="1"/>
</dbReference>
<evidence type="ECO:0000256" key="3">
    <source>
        <dbReference type="ARBA" id="ARBA00022538"/>
    </source>
</evidence>
<keyword evidence="4 9" id="KW-0812">Transmembrane</keyword>
<feature type="transmembrane region" description="Helical" evidence="9">
    <location>
        <begin position="412"/>
        <end position="432"/>
    </location>
</feature>
<evidence type="ECO:0000313" key="11">
    <source>
        <dbReference type="Proteomes" id="UP000012099"/>
    </source>
</evidence>
<organism evidence="10 11">
    <name type="scientific">Leptospira noguchii str. 2007001578</name>
    <dbReference type="NCBI Taxonomy" id="1049974"/>
    <lineage>
        <taxon>Bacteria</taxon>
        <taxon>Pseudomonadati</taxon>
        <taxon>Spirochaetota</taxon>
        <taxon>Spirochaetia</taxon>
        <taxon>Leptospirales</taxon>
        <taxon>Leptospiraceae</taxon>
        <taxon>Leptospira</taxon>
    </lineage>
</organism>
<protein>
    <recommendedName>
        <fullName evidence="9">Potassium-transporting ATPase potassium-binding subunit</fullName>
    </recommendedName>
    <alternativeName>
        <fullName evidence="9">ATP phosphohydrolase [potassium-transporting] A chain</fullName>
    </alternativeName>
    <alternativeName>
        <fullName evidence="9">Potassium-binding and translocating subunit A</fullName>
    </alternativeName>
    <alternativeName>
        <fullName evidence="9">Potassium-translocating ATPase A chain</fullName>
    </alternativeName>
</protein>
<feature type="transmembrane region" description="Helical" evidence="9">
    <location>
        <begin position="522"/>
        <end position="548"/>
    </location>
</feature>
<comment type="caution">
    <text evidence="10">The sequence shown here is derived from an EMBL/GenBank/DDBJ whole genome shotgun (WGS) entry which is preliminary data.</text>
</comment>
<comment type="similarity">
    <text evidence="9">Belongs to the KdpA family.</text>
</comment>
<keyword evidence="5 9" id="KW-0630">Potassium</keyword>
<keyword evidence="6 9" id="KW-1133">Transmembrane helix</keyword>
<keyword evidence="7 9" id="KW-0406">Ion transport</keyword>
<dbReference type="PIRSF" id="PIRSF001294">
    <property type="entry name" value="K_ATPaseA"/>
    <property type="match status" value="1"/>
</dbReference>
<keyword evidence="2 9" id="KW-1003">Cell membrane</keyword>
<feature type="transmembrane region" description="Helical" evidence="9">
    <location>
        <begin position="6"/>
        <end position="27"/>
    </location>
</feature>